<dbReference type="PROSITE" id="PS50011">
    <property type="entry name" value="PROTEIN_KINASE_DOM"/>
    <property type="match status" value="1"/>
</dbReference>
<evidence type="ECO:0000259" key="3">
    <source>
        <dbReference type="PROSITE" id="PS50011"/>
    </source>
</evidence>
<feature type="compositionally biased region" description="Low complexity" evidence="1">
    <location>
        <begin position="276"/>
        <end position="320"/>
    </location>
</feature>
<dbReference type="InterPro" id="IPR000719">
    <property type="entry name" value="Prot_kinase_dom"/>
</dbReference>
<dbReference type="InterPro" id="IPR005543">
    <property type="entry name" value="PASTA_dom"/>
</dbReference>
<dbReference type="CDD" id="cd06577">
    <property type="entry name" value="PASTA_pknB"/>
    <property type="match status" value="2"/>
</dbReference>
<evidence type="ECO:0000259" key="4">
    <source>
        <dbReference type="PROSITE" id="PS51178"/>
    </source>
</evidence>
<feature type="transmembrane region" description="Helical" evidence="2">
    <location>
        <begin position="122"/>
        <end position="141"/>
    </location>
</feature>
<keyword evidence="2" id="KW-0812">Transmembrane</keyword>
<sequence length="358" mass="36722">MGVVLYEAVTGRLPFTAENPIAVSMKHVNEVPRPPRELNPDVSDGMNAVILKLLAKDPANRYADADELAEDLLRVRRGAPPVVAAVPGGAKTVKAPPPGRPAPTTRQPAAVRSRRRRTRGPLILGLLLLLLGLLGMGWALAQGQGTGGGAVEVPSVEGLARDEAVSRLQDAGFRAEIQTRQSGEEDSGVVVDQSPNGGGRAPEGSTVTLTVGAGARTVSVPEVRDLGFADAEAELTNAGLVVGETYDVPSDVAAGVVLEQGIAAGSEVEEGTAVNLGLSTGPAPTTPSPSDASASQQPDGGASADPASASASARPNADAGEAQKDAQKEAREAAREAQKEAREAAKDRAEEIRKEAEE</sequence>
<keyword evidence="2" id="KW-1133">Transmembrane helix</keyword>
<dbReference type="KEGG" id="rub:GBA63_06980"/>
<feature type="domain" description="Protein kinase" evidence="3">
    <location>
        <begin position="1"/>
        <end position="73"/>
    </location>
</feature>
<evidence type="ECO:0000256" key="2">
    <source>
        <dbReference type="SAM" id="Phobius"/>
    </source>
</evidence>
<feature type="region of interest" description="Disordered" evidence="1">
    <location>
        <begin position="179"/>
        <end position="207"/>
    </location>
</feature>
<dbReference type="GO" id="GO:0005524">
    <property type="term" value="F:ATP binding"/>
    <property type="evidence" value="ECO:0007669"/>
    <property type="project" value="InterPro"/>
</dbReference>
<feature type="region of interest" description="Disordered" evidence="1">
    <location>
        <begin position="87"/>
        <end position="115"/>
    </location>
</feature>
<dbReference type="Gene3D" id="3.30.10.20">
    <property type="match status" value="2"/>
</dbReference>
<dbReference type="GO" id="GO:0004672">
    <property type="term" value="F:protein kinase activity"/>
    <property type="evidence" value="ECO:0007669"/>
    <property type="project" value="InterPro"/>
</dbReference>
<name>A0A6G8Q7K0_9ACTN</name>
<evidence type="ECO:0000313" key="5">
    <source>
        <dbReference type="EMBL" id="QIN82419.1"/>
    </source>
</evidence>
<dbReference type="PROSITE" id="PS51178">
    <property type="entry name" value="PASTA"/>
    <property type="match status" value="2"/>
</dbReference>
<gene>
    <name evidence="5" type="ORF">GBA63_06980</name>
</gene>
<organism evidence="5 6">
    <name type="scientific">Rubrobacter tropicus</name>
    <dbReference type="NCBI Taxonomy" id="2653851"/>
    <lineage>
        <taxon>Bacteria</taxon>
        <taxon>Bacillati</taxon>
        <taxon>Actinomycetota</taxon>
        <taxon>Rubrobacteria</taxon>
        <taxon>Rubrobacterales</taxon>
        <taxon>Rubrobacteraceae</taxon>
        <taxon>Rubrobacter</taxon>
    </lineage>
</organism>
<dbReference type="Gene3D" id="1.10.510.10">
    <property type="entry name" value="Transferase(Phosphotransferase) domain 1"/>
    <property type="match status" value="1"/>
</dbReference>
<feature type="domain" description="PASTA" evidence="4">
    <location>
        <begin position="149"/>
        <end position="213"/>
    </location>
</feature>
<evidence type="ECO:0000256" key="1">
    <source>
        <dbReference type="SAM" id="MobiDB-lite"/>
    </source>
</evidence>
<dbReference type="AlphaFoldDB" id="A0A6G8Q7K0"/>
<feature type="region of interest" description="Disordered" evidence="1">
    <location>
        <begin position="275"/>
        <end position="358"/>
    </location>
</feature>
<dbReference type="InterPro" id="IPR011009">
    <property type="entry name" value="Kinase-like_dom_sf"/>
</dbReference>
<feature type="domain" description="PASTA" evidence="4">
    <location>
        <begin position="214"/>
        <end position="280"/>
    </location>
</feature>
<keyword evidence="6" id="KW-1185">Reference proteome</keyword>
<dbReference type="Proteomes" id="UP000501452">
    <property type="component" value="Chromosome"/>
</dbReference>
<reference evidence="5 6" key="1">
    <citation type="submission" date="2019-10" db="EMBL/GenBank/DDBJ databases">
        <title>Rubrobacter sp nov SCSIO 52090 isolated from a deep-sea sediment in the South China Sea.</title>
        <authorList>
            <person name="Chen R.W."/>
        </authorList>
    </citation>
    <scope>NUCLEOTIDE SEQUENCE [LARGE SCALE GENOMIC DNA]</scope>
    <source>
        <strain evidence="5 6">SCSIO 52909</strain>
    </source>
</reference>
<dbReference type="EMBL" id="CP045119">
    <property type="protein sequence ID" value="QIN82419.1"/>
    <property type="molecule type" value="Genomic_DNA"/>
</dbReference>
<dbReference type="Pfam" id="PF03793">
    <property type="entry name" value="PASTA"/>
    <property type="match status" value="2"/>
</dbReference>
<feature type="compositionally biased region" description="Basic and acidic residues" evidence="1">
    <location>
        <begin position="321"/>
        <end position="358"/>
    </location>
</feature>
<accession>A0A6G8Q7K0</accession>
<keyword evidence="2" id="KW-0472">Membrane</keyword>
<protein>
    <submittedName>
        <fullName evidence="5">PASTA domain-containing protein</fullName>
    </submittedName>
</protein>
<evidence type="ECO:0000313" key="6">
    <source>
        <dbReference type="Proteomes" id="UP000501452"/>
    </source>
</evidence>
<dbReference type="SUPFAM" id="SSF56112">
    <property type="entry name" value="Protein kinase-like (PK-like)"/>
    <property type="match status" value="1"/>
</dbReference>
<proteinExistence type="predicted"/>
<feature type="compositionally biased region" description="Low complexity" evidence="1">
    <location>
        <begin position="102"/>
        <end position="111"/>
    </location>
</feature>
<dbReference type="SMART" id="SM00740">
    <property type="entry name" value="PASTA"/>
    <property type="match status" value="2"/>
</dbReference>